<dbReference type="GO" id="GO:0051539">
    <property type="term" value="F:4 iron, 4 sulfur cluster binding"/>
    <property type="evidence" value="ECO:0007669"/>
    <property type="project" value="UniProtKB-UniRule"/>
</dbReference>
<evidence type="ECO:0000256" key="3">
    <source>
        <dbReference type="ARBA" id="ARBA00022691"/>
    </source>
</evidence>
<proteinExistence type="inferred from homology"/>
<comment type="subunit">
    <text evidence="12">Monomer and homodimer.</text>
</comment>
<evidence type="ECO:0000313" key="15">
    <source>
        <dbReference type="Proteomes" id="UP001285636"/>
    </source>
</evidence>
<dbReference type="PANTHER" id="PTHR22960">
    <property type="entry name" value="MOLYBDOPTERIN COFACTOR SYNTHESIS PROTEIN A"/>
    <property type="match status" value="1"/>
</dbReference>
<evidence type="ECO:0000313" key="14">
    <source>
        <dbReference type="EMBL" id="MDV2885335.1"/>
    </source>
</evidence>
<feature type="binding site" evidence="12">
    <location>
        <position position="27"/>
    </location>
    <ligand>
        <name>[4Fe-4S] cluster</name>
        <dbReference type="ChEBI" id="CHEBI:49883"/>
        <label>1</label>
        <note>4Fe-4S-S-AdoMet</note>
    </ligand>
</feature>
<dbReference type="GO" id="GO:1904047">
    <property type="term" value="F:S-adenosyl-L-methionine binding"/>
    <property type="evidence" value="ECO:0007669"/>
    <property type="project" value="UniProtKB-UniRule"/>
</dbReference>
<keyword evidence="2 12" id="KW-0004">4Fe-4S</keyword>
<feature type="domain" description="Radical SAM core" evidence="13">
    <location>
        <begin position="7"/>
        <end position="230"/>
    </location>
</feature>
<protein>
    <recommendedName>
        <fullName evidence="1 12">GTP 3',8-cyclase</fullName>
        <ecNumber evidence="1 12">4.1.99.22</ecNumber>
    </recommendedName>
    <alternativeName>
        <fullName evidence="12">Molybdenum cofactor biosynthesis protein A</fullName>
    </alternativeName>
</protein>
<feature type="binding site" evidence="12">
    <location>
        <begin position="266"/>
        <end position="268"/>
    </location>
    <ligand>
        <name>GTP</name>
        <dbReference type="ChEBI" id="CHEBI:37565"/>
    </ligand>
</feature>
<keyword evidence="8 12" id="KW-0342">GTP-binding</keyword>
<name>A0AAJ2NMZ3_ALKPS</name>
<comment type="function">
    <text evidence="12">Catalyzes the cyclization of GTP to (8S)-3',8-cyclo-7,8-dihydroguanosine 5'-triphosphate.</text>
</comment>
<keyword evidence="3 12" id="KW-0949">S-adenosyl-L-methionine</keyword>
<dbReference type="Proteomes" id="UP001285636">
    <property type="component" value="Unassembled WGS sequence"/>
</dbReference>
<dbReference type="EC" id="4.1.99.22" evidence="1 12"/>
<dbReference type="PANTHER" id="PTHR22960:SF0">
    <property type="entry name" value="MOLYBDENUM COFACTOR BIOSYNTHESIS PROTEIN 1"/>
    <property type="match status" value="1"/>
</dbReference>
<keyword evidence="5 12" id="KW-0547">Nucleotide-binding</keyword>
<evidence type="ECO:0000256" key="6">
    <source>
        <dbReference type="ARBA" id="ARBA00023004"/>
    </source>
</evidence>
<dbReference type="EMBL" id="JAWJAY010000001">
    <property type="protein sequence ID" value="MDV2885335.1"/>
    <property type="molecule type" value="Genomic_DNA"/>
</dbReference>
<dbReference type="InterPro" id="IPR007197">
    <property type="entry name" value="rSAM"/>
</dbReference>
<dbReference type="GO" id="GO:0046872">
    <property type="term" value="F:metal ion binding"/>
    <property type="evidence" value="ECO:0007669"/>
    <property type="project" value="UniProtKB-KW"/>
</dbReference>
<comment type="cofactor">
    <cofactor evidence="12">
        <name>[4Fe-4S] cluster</name>
        <dbReference type="ChEBI" id="CHEBI:49883"/>
    </cofactor>
    <text evidence="12">Binds 2 [4Fe-4S] clusters. Binds 1 [4Fe-4S] cluster coordinated with 3 cysteines and an exchangeable S-adenosyl-L-methionine and 1 [4Fe-4S] cluster coordinated with 3 cysteines and the GTP-derived substrate.</text>
</comment>
<dbReference type="SFLD" id="SFLDG01383">
    <property type="entry name" value="cyclic_pyranopterin_phosphate"/>
    <property type="match status" value="1"/>
</dbReference>
<feature type="binding site" evidence="12">
    <location>
        <position position="23"/>
    </location>
    <ligand>
        <name>[4Fe-4S] cluster</name>
        <dbReference type="ChEBI" id="CHEBI:49883"/>
        <label>1</label>
        <note>4Fe-4S-S-AdoMet</note>
    </ligand>
</feature>
<keyword evidence="9 12" id="KW-0501">Molybdenum cofactor biosynthesis</keyword>
<dbReference type="InterPro" id="IPR013483">
    <property type="entry name" value="MoaA"/>
</dbReference>
<dbReference type="GO" id="GO:0006777">
    <property type="term" value="P:Mo-molybdopterin cofactor biosynthetic process"/>
    <property type="evidence" value="ECO:0007669"/>
    <property type="project" value="UniProtKB-UniRule"/>
</dbReference>
<feature type="binding site" evidence="12">
    <location>
        <position position="16"/>
    </location>
    <ligand>
        <name>GTP</name>
        <dbReference type="ChEBI" id="CHEBI:37565"/>
    </ligand>
</feature>
<reference evidence="14" key="1">
    <citation type="submission" date="2023-10" db="EMBL/GenBank/DDBJ databases">
        <title>Screening of Alkalihalophilus pseudofirmusBZ-TG-HK211 and Its Alleviation of Salt Stress on Rapeseed Growth.</title>
        <authorList>
            <person name="Zhao B."/>
            <person name="Guo T."/>
        </authorList>
    </citation>
    <scope>NUCLEOTIDE SEQUENCE</scope>
    <source>
        <strain evidence="14">BZ-TG-HK211</strain>
    </source>
</reference>
<dbReference type="PROSITE" id="PS01305">
    <property type="entry name" value="MOAA_NIFB_PQQE"/>
    <property type="match status" value="1"/>
</dbReference>
<comment type="similarity">
    <text evidence="12">Belongs to the radical SAM superfamily. MoaA family.</text>
</comment>
<evidence type="ECO:0000256" key="12">
    <source>
        <dbReference type="HAMAP-Rule" id="MF_01225"/>
    </source>
</evidence>
<feature type="binding site" evidence="12">
    <location>
        <position position="71"/>
    </location>
    <ligand>
        <name>GTP</name>
        <dbReference type="ChEBI" id="CHEBI:37565"/>
    </ligand>
</feature>
<evidence type="ECO:0000256" key="4">
    <source>
        <dbReference type="ARBA" id="ARBA00022723"/>
    </source>
</evidence>
<sequence>MNKAADQFNRPLRDLRISVTDRCNFRCHYCMPKEVFGPDYPFLKKDELLSFEEITRLTTLFTKASSIEKLRITGGEPLMRKDVDQLIDQLRRATKIDDIAMTTNGVMLPKMASRLKEAGLKRVTVSLDSLNDKRFGEINGRGIGVDQVLKGMDAAAEAGLGVKVNMVVQKGVNDHEILPMTAFFRKKGYTLRLIEYMDVGTSNGWRLNDVLTKREMIEKIDQVMPIQPIAPRYEGEVATRYRFIGSDDEIGIISSVSDAFCASCNRARISVEGKLYTCLFATKGTDFKQMLRDGSADEDIIHQIHSVWNRRDDQYSIERTEESSRNREKIEMSHIGG</sequence>
<keyword evidence="7 12" id="KW-0411">Iron-sulfur</keyword>
<dbReference type="GO" id="GO:0061799">
    <property type="term" value="F:cyclic pyranopterin monophosphate synthase activity"/>
    <property type="evidence" value="ECO:0007669"/>
    <property type="project" value="TreeGrafter"/>
</dbReference>
<feature type="binding site" evidence="12">
    <location>
        <position position="264"/>
    </location>
    <ligand>
        <name>[4Fe-4S] cluster</name>
        <dbReference type="ChEBI" id="CHEBI:49883"/>
        <label>2</label>
        <note>4Fe-4S-substrate</note>
    </ligand>
</feature>
<evidence type="ECO:0000256" key="2">
    <source>
        <dbReference type="ARBA" id="ARBA00022485"/>
    </source>
</evidence>
<dbReference type="Pfam" id="PF04055">
    <property type="entry name" value="Radical_SAM"/>
    <property type="match status" value="1"/>
</dbReference>
<dbReference type="GO" id="GO:0005525">
    <property type="term" value="F:GTP binding"/>
    <property type="evidence" value="ECO:0007669"/>
    <property type="project" value="UniProtKB-UniRule"/>
</dbReference>
<feature type="binding site" evidence="12">
    <location>
        <position position="163"/>
    </location>
    <ligand>
        <name>GTP</name>
        <dbReference type="ChEBI" id="CHEBI:37565"/>
    </ligand>
</feature>
<keyword evidence="4 12" id="KW-0479">Metal-binding</keyword>
<comment type="caution">
    <text evidence="14">The sequence shown here is derived from an EMBL/GenBank/DDBJ whole genome shotgun (WGS) entry which is preliminary data.</text>
</comment>
<dbReference type="SUPFAM" id="SSF102114">
    <property type="entry name" value="Radical SAM enzymes"/>
    <property type="match status" value="1"/>
</dbReference>
<evidence type="ECO:0000256" key="10">
    <source>
        <dbReference type="ARBA" id="ARBA00023239"/>
    </source>
</evidence>
<evidence type="ECO:0000259" key="13">
    <source>
        <dbReference type="PROSITE" id="PS51918"/>
    </source>
</evidence>
<evidence type="ECO:0000256" key="7">
    <source>
        <dbReference type="ARBA" id="ARBA00023014"/>
    </source>
</evidence>
<feature type="binding site" evidence="12">
    <location>
        <position position="102"/>
    </location>
    <ligand>
        <name>GTP</name>
        <dbReference type="ChEBI" id="CHEBI:37565"/>
    </ligand>
</feature>
<dbReference type="CDD" id="cd01335">
    <property type="entry name" value="Radical_SAM"/>
    <property type="match status" value="1"/>
</dbReference>
<comment type="pathway">
    <text evidence="12">Cofactor biosynthesis; molybdopterin biosynthesis.</text>
</comment>
<dbReference type="NCBIfam" id="TIGR02666">
    <property type="entry name" value="moaA"/>
    <property type="match status" value="1"/>
</dbReference>
<feature type="binding site" evidence="12">
    <location>
        <position position="30"/>
    </location>
    <ligand>
        <name>[4Fe-4S] cluster</name>
        <dbReference type="ChEBI" id="CHEBI:49883"/>
        <label>1</label>
        <note>4Fe-4S-S-AdoMet</note>
    </ligand>
</feature>
<dbReference type="InterPro" id="IPR058240">
    <property type="entry name" value="rSAM_sf"/>
</dbReference>
<feature type="binding site" evidence="12">
    <location>
        <position position="126"/>
    </location>
    <ligand>
        <name>S-adenosyl-L-methionine</name>
        <dbReference type="ChEBI" id="CHEBI:59789"/>
    </ligand>
</feature>
<feature type="binding site" evidence="12">
    <location>
        <position position="278"/>
    </location>
    <ligand>
        <name>[4Fe-4S] cluster</name>
        <dbReference type="ChEBI" id="CHEBI:49883"/>
        <label>2</label>
        <note>4Fe-4S-substrate</note>
    </ligand>
</feature>
<dbReference type="AlphaFoldDB" id="A0AAJ2NMZ3"/>
<organism evidence="14 15">
    <name type="scientific">Alkalihalophilus pseudofirmus</name>
    <name type="common">Bacillus pseudofirmus</name>
    <dbReference type="NCBI Taxonomy" id="79885"/>
    <lineage>
        <taxon>Bacteria</taxon>
        <taxon>Bacillati</taxon>
        <taxon>Bacillota</taxon>
        <taxon>Bacilli</taxon>
        <taxon>Bacillales</taxon>
        <taxon>Bacillaceae</taxon>
        <taxon>Alkalihalophilus</taxon>
    </lineage>
</organism>
<feature type="binding site" evidence="12">
    <location>
        <position position="197"/>
    </location>
    <ligand>
        <name>S-adenosyl-L-methionine</name>
        <dbReference type="ChEBI" id="CHEBI:59789"/>
    </ligand>
</feature>
<dbReference type="GO" id="GO:0061798">
    <property type="term" value="F:GTP 3',8'-cyclase activity"/>
    <property type="evidence" value="ECO:0007669"/>
    <property type="project" value="UniProtKB-UniRule"/>
</dbReference>
<dbReference type="SMART" id="SM00729">
    <property type="entry name" value="Elp3"/>
    <property type="match status" value="1"/>
</dbReference>
<evidence type="ECO:0000256" key="9">
    <source>
        <dbReference type="ARBA" id="ARBA00023150"/>
    </source>
</evidence>
<dbReference type="RefSeq" id="WP_289234661.1">
    <property type="nucleotide sequence ID" value="NZ_CP117835.1"/>
</dbReference>
<keyword evidence="10 12" id="KW-0456">Lyase</keyword>
<dbReference type="InterPro" id="IPR013785">
    <property type="entry name" value="Aldolase_TIM"/>
</dbReference>
<dbReference type="SFLD" id="SFLDG01067">
    <property type="entry name" value="SPASM/twitch_domain_containing"/>
    <property type="match status" value="1"/>
</dbReference>
<gene>
    <name evidence="12 14" type="primary">moaA</name>
    <name evidence="14" type="ORF">RYX45_09075</name>
</gene>
<dbReference type="InterPro" id="IPR000385">
    <property type="entry name" value="MoaA_NifB_PqqE_Fe-S-bd_CS"/>
</dbReference>
<dbReference type="Gene3D" id="3.20.20.70">
    <property type="entry name" value="Aldolase class I"/>
    <property type="match status" value="1"/>
</dbReference>
<evidence type="ECO:0000256" key="8">
    <source>
        <dbReference type="ARBA" id="ARBA00023134"/>
    </source>
</evidence>
<feature type="binding site" evidence="12">
    <location>
        <position position="29"/>
    </location>
    <ligand>
        <name>S-adenosyl-L-methionine</name>
        <dbReference type="ChEBI" id="CHEBI:59789"/>
    </ligand>
</feature>
<dbReference type="PROSITE" id="PS51918">
    <property type="entry name" value="RADICAL_SAM"/>
    <property type="match status" value="1"/>
</dbReference>
<dbReference type="CDD" id="cd21117">
    <property type="entry name" value="Twitch_MoaA"/>
    <property type="match status" value="1"/>
</dbReference>
<comment type="catalytic activity">
    <reaction evidence="11 12">
        <text>GTP + AH2 + S-adenosyl-L-methionine = (8S)-3',8-cyclo-7,8-dihydroguanosine 5'-triphosphate + 5'-deoxyadenosine + L-methionine + A + H(+)</text>
        <dbReference type="Rhea" id="RHEA:49576"/>
        <dbReference type="ChEBI" id="CHEBI:13193"/>
        <dbReference type="ChEBI" id="CHEBI:15378"/>
        <dbReference type="ChEBI" id="CHEBI:17319"/>
        <dbReference type="ChEBI" id="CHEBI:17499"/>
        <dbReference type="ChEBI" id="CHEBI:37565"/>
        <dbReference type="ChEBI" id="CHEBI:57844"/>
        <dbReference type="ChEBI" id="CHEBI:59789"/>
        <dbReference type="ChEBI" id="CHEBI:131766"/>
        <dbReference type="EC" id="4.1.99.22"/>
    </reaction>
</comment>
<dbReference type="InterPro" id="IPR040064">
    <property type="entry name" value="MoaA-like"/>
</dbReference>
<dbReference type="InterPro" id="IPR006638">
    <property type="entry name" value="Elp3/MiaA/NifB-like_rSAM"/>
</dbReference>
<evidence type="ECO:0000256" key="11">
    <source>
        <dbReference type="ARBA" id="ARBA00048697"/>
    </source>
</evidence>
<dbReference type="SFLD" id="SFLDG01386">
    <property type="entry name" value="main_SPASM_domain-containing"/>
    <property type="match status" value="1"/>
</dbReference>
<feature type="binding site" evidence="12">
    <location>
        <position position="75"/>
    </location>
    <ligand>
        <name>S-adenosyl-L-methionine</name>
        <dbReference type="ChEBI" id="CHEBI:59789"/>
    </ligand>
</feature>
<dbReference type="InterPro" id="IPR010505">
    <property type="entry name" value="MoaA_twitch"/>
</dbReference>
<dbReference type="InterPro" id="IPR050105">
    <property type="entry name" value="MoCo_biosynth_MoaA/MoaC"/>
</dbReference>
<dbReference type="Pfam" id="PF06463">
    <property type="entry name" value="Mob_synth_C"/>
    <property type="match status" value="1"/>
</dbReference>
<evidence type="ECO:0000256" key="5">
    <source>
        <dbReference type="ARBA" id="ARBA00022741"/>
    </source>
</evidence>
<feature type="binding site" evidence="12">
    <location>
        <position position="261"/>
    </location>
    <ligand>
        <name>[4Fe-4S] cluster</name>
        <dbReference type="ChEBI" id="CHEBI:49883"/>
        <label>2</label>
        <note>4Fe-4S-substrate</note>
    </ligand>
</feature>
<accession>A0AAJ2NMZ3</accession>
<dbReference type="SFLD" id="SFLDS00029">
    <property type="entry name" value="Radical_SAM"/>
    <property type="match status" value="1"/>
</dbReference>
<dbReference type="HAMAP" id="MF_01225_B">
    <property type="entry name" value="MoaA_B"/>
    <property type="match status" value="1"/>
</dbReference>
<evidence type="ECO:0000256" key="1">
    <source>
        <dbReference type="ARBA" id="ARBA00012167"/>
    </source>
</evidence>
<keyword evidence="6 12" id="KW-0408">Iron</keyword>